<dbReference type="RefSeq" id="WP_107351745.1">
    <property type="nucleotide sequence ID" value="NZ_PYMH01000023.1"/>
</dbReference>
<evidence type="ECO:0000313" key="2">
    <source>
        <dbReference type="Proteomes" id="UP000241222"/>
    </source>
</evidence>
<accession>A0A2T3IK56</accession>
<dbReference type="Proteomes" id="UP000241222">
    <property type="component" value="Unassembled WGS sequence"/>
</dbReference>
<dbReference type="EMBL" id="PYMH01000023">
    <property type="protein sequence ID" value="PSU28740.1"/>
    <property type="molecule type" value="Genomic_DNA"/>
</dbReference>
<evidence type="ECO:0000313" key="1">
    <source>
        <dbReference type="EMBL" id="PSU28740.1"/>
    </source>
</evidence>
<dbReference type="InterPro" id="IPR036291">
    <property type="entry name" value="NAD(P)-bd_dom_sf"/>
</dbReference>
<dbReference type="Gene3D" id="3.40.50.720">
    <property type="entry name" value="NAD(P)-binding Rossmann-like Domain"/>
    <property type="match status" value="1"/>
</dbReference>
<sequence length="300" mass="32580">MGIQKRHFLVVAATSRVARIFIKNALLQGHNVTAMCRAPSDEDALRRVTQILAETALTSTTLTDANIAATKPAGTTAPSSRPGQLKATNANIIRADSYKDILTGDPSIDAVCCFVGVTTFKDMLRASCSIYTDTISALVSGMKQSRWVETFYHSSVGTEGIPGGSVTAWPANYNVIANLLPVIFPVYKNVTASENILAQAANDSSPYIIFRPAALKDTPAQRRYGYSFDTTSLDSTGLDKTALPLRHAKISISREDVAEEILRVATLPEQERKNWHGHGVYLVDMKEGHASQGHDQAENR</sequence>
<protein>
    <recommendedName>
        <fullName evidence="3">NAD(P)-binding domain-containing protein</fullName>
    </recommendedName>
</protein>
<gene>
    <name evidence="1" type="ORF">C9I99_25980</name>
</gene>
<reference evidence="1 2" key="1">
    <citation type="submission" date="2018-03" db="EMBL/GenBank/DDBJ databases">
        <title>Whole genome sequencing of Histamine producing bacteria.</title>
        <authorList>
            <person name="Butler K."/>
        </authorList>
    </citation>
    <scope>NUCLEOTIDE SEQUENCE [LARGE SCALE GENOMIC DNA]</scope>
    <source>
        <strain evidence="1 2">JCM 13586</strain>
    </source>
</reference>
<name>A0A2T3IK56_9GAMM</name>
<dbReference type="PANTHER" id="PTHR15020">
    <property type="entry name" value="FLAVIN REDUCTASE-RELATED"/>
    <property type="match status" value="1"/>
</dbReference>
<proteinExistence type="predicted"/>
<organism evidence="1 2">
    <name type="scientific">Photobacterium lutimaris</name>
    <dbReference type="NCBI Taxonomy" id="388278"/>
    <lineage>
        <taxon>Bacteria</taxon>
        <taxon>Pseudomonadati</taxon>
        <taxon>Pseudomonadota</taxon>
        <taxon>Gammaproteobacteria</taxon>
        <taxon>Vibrionales</taxon>
        <taxon>Vibrionaceae</taxon>
        <taxon>Photobacterium</taxon>
    </lineage>
</organism>
<keyword evidence="2" id="KW-1185">Reference proteome</keyword>
<dbReference type="SUPFAM" id="SSF51735">
    <property type="entry name" value="NAD(P)-binding Rossmann-fold domains"/>
    <property type="match status" value="1"/>
</dbReference>
<dbReference type="OrthoDB" id="9785372at2"/>
<evidence type="ECO:0008006" key="3">
    <source>
        <dbReference type="Google" id="ProtNLM"/>
    </source>
</evidence>
<dbReference type="AlphaFoldDB" id="A0A2T3IK56"/>
<comment type="caution">
    <text evidence="1">The sequence shown here is derived from an EMBL/GenBank/DDBJ whole genome shotgun (WGS) entry which is preliminary data.</text>
</comment>
<dbReference type="PANTHER" id="PTHR15020:SF50">
    <property type="entry name" value="UPF0659 PROTEIN YMR090W"/>
    <property type="match status" value="1"/>
</dbReference>